<gene>
    <name evidence="10" type="primary">mamB</name>
    <name evidence="10" type="ORF">LMG23992_02696</name>
</gene>
<feature type="domain" description="Cation efflux protein cytoplasmic" evidence="9">
    <location>
        <begin position="224"/>
        <end position="299"/>
    </location>
</feature>
<evidence type="ECO:0000256" key="3">
    <source>
        <dbReference type="ARBA" id="ARBA00022448"/>
    </source>
</evidence>
<evidence type="ECO:0000256" key="5">
    <source>
        <dbReference type="ARBA" id="ARBA00022989"/>
    </source>
</evidence>
<dbReference type="InterPro" id="IPR027469">
    <property type="entry name" value="Cation_efflux_TMD_sf"/>
</dbReference>
<keyword evidence="6 7" id="KW-0472">Membrane</keyword>
<dbReference type="InterPro" id="IPR002524">
    <property type="entry name" value="Cation_efflux"/>
</dbReference>
<keyword evidence="4 7" id="KW-0812">Transmembrane</keyword>
<dbReference type="Gene3D" id="3.30.70.1350">
    <property type="entry name" value="Cation efflux protein, cytoplasmic domain"/>
    <property type="match status" value="1"/>
</dbReference>
<protein>
    <submittedName>
        <fullName evidence="10">Magnetosome protein MamB</fullName>
    </submittedName>
</protein>
<keyword evidence="11" id="KW-1185">Reference proteome</keyword>
<dbReference type="InterPro" id="IPR050291">
    <property type="entry name" value="CDF_Transporter"/>
</dbReference>
<feature type="domain" description="Cation efflux protein transmembrane" evidence="8">
    <location>
        <begin position="26"/>
        <end position="219"/>
    </location>
</feature>
<feature type="transmembrane region" description="Helical" evidence="7">
    <location>
        <begin position="129"/>
        <end position="149"/>
    </location>
</feature>
<dbReference type="InterPro" id="IPR027470">
    <property type="entry name" value="Cation_efflux_CTD"/>
</dbReference>
<dbReference type="SUPFAM" id="SSF160240">
    <property type="entry name" value="Cation efflux protein cytoplasmic domain-like"/>
    <property type="match status" value="1"/>
</dbReference>
<dbReference type="EMBL" id="CAJZAI010000005">
    <property type="protein sequence ID" value="CAG9174294.1"/>
    <property type="molecule type" value="Genomic_DNA"/>
</dbReference>
<dbReference type="PANTHER" id="PTHR43840:SF15">
    <property type="entry name" value="MITOCHONDRIAL METAL TRANSPORTER 1-RELATED"/>
    <property type="match status" value="1"/>
</dbReference>
<comment type="similarity">
    <text evidence="2">Belongs to the cation diffusion facilitator (CDF) transporter (TC 2.A.4) family.</text>
</comment>
<reference evidence="10 11" key="1">
    <citation type="submission" date="2021-08" db="EMBL/GenBank/DDBJ databases">
        <authorList>
            <person name="Peeters C."/>
        </authorList>
    </citation>
    <scope>NUCLEOTIDE SEQUENCE [LARGE SCALE GENOMIC DNA]</scope>
    <source>
        <strain evidence="10 11">LMG 23992</strain>
    </source>
</reference>
<evidence type="ECO:0000256" key="1">
    <source>
        <dbReference type="ARBA" id="ARBA00004141"/>
    </source>
</evidence>
<name>A0ABM8X326_9BURK</name>
<evidence type="ECO:0000259" key="8">
    <source>
        <dbReference type="Pfam" id="PF01545"/>
    </source>
</evidence>
<dbReference type="InterPro" id="IPR058533">
    <property type="entry name" value="Cation_efflux_TM"/>
</dbReference>
<dbReference type="Proteomes" id="UP000727654">
    <property type="component" value="Unassembled WGS sequence"/>
</dbReference>
<keyword evidence="5 7" id="KW-1133">Transmembrane helix</keyword>
<proteinExistence type="inferred from homology"/>
<evidence type="ECO:0000313" key="11">
    <source>
        <dbReference type="Proteomes" id="UP000727654"/>
    </source>
</evidence>
<organism evidence="10 11">
    <name type="scientific">Cupriavidus laharis</name>
    <dbReference type="NCBI Taxonomy" id="151654"/>
    <lineage>
        <taxon>Bacteria</taxon>
        <taxon>Pseudomonadati</taxon>
        <taxon>Pseudomonadota</taxon>
        <taxon>Betaproteobacteria</taxon>
        <taxon>Burkholderiales</taxon>
        <taxon>Burkholderiaceae</taxon>
        <taxon>Cupriavidus</taxon>
    </lineage>
</organism>
<dbReference type="RefSeq" id="WP_224080291.1">
    <property type="nucleotide sequence ID" value="NZ_CAJZAI010000005.1"/>
</dbReference>
<dbReference type="Pfam" id="PF01545">
    <property type="entry name" value="Cation_efflux"/>
    <property type="match status" value="1"/>
</dbReference>
<dbReference type="PANTHER" id="PTHR43840">
    <property type="entry name" value="MITOCHONDRIAL METAL TRANSPORTER 1-RELATED"/>
    <property type="match status" value="1"/>
</dbReference>
<evidence type="ECO:0000259" key="9">
    <source>
        <dbReference type="Pfam" id="PF16916"/>
    </source>
</evidence>
<evidence type="ECO:0000256" key="2">
    <source>
        <dbReference type="ARBA" id="ARBA00008114"/>
    </source>
</evidence>
<evidence type="ECO:0000256" key="6">
    <source>
        <dbReference type="ARBA" id="ARBA00023136"/>
    </source>
</evidence>
<evidence type="ECO:0000256" key="4">
    <source>
        <dbReference type="ARBA" id="ARBA00022692"/>
    </source>
</evidence>
<keyword evidence="3" id="KW-0813">Transport</keyword>
<feature type="transmembrane region" description="Helical" evidence="7">
    <location>
        <begin position="93"/>
        <end position="114"/>
    </location>
</feature>
<evidence type="ECO:0000256" key="7">
    <source>
        <dbReference type="SAM" id="Phobius"/>
    </source>
</evidence>
<dbReference type="Gene3D" id="1.20.1510.10">
    <property type="entry name" value="Cation efflux protein transmembrane domain"/>
    <property type="match status" value="1"/>
</dbReference>
<accession>A0ABM8X326</accession>
<dbReference type="InterPro" id="IPR036837">
    <property type="entry name" value="Cation_efflux_CTD_sf"/>
</dbReference>
<dbReference type="SUPFAM" id="SSF161111">
    <property type="entry name" value="Cation efflux protein transmembrane domain-like"/>
    <property type="match status" value="1"/>
</dbReference>
<comment type="caution">
    <text evidence="10">The sequence shown here is derived from an EMBL/GenBank/DDBJ whole genome shotgun (WGS) entry which is preliminary data.</text>
</comment>
<comment type="subcellular location">
    <subcellularLocation>
        <location evidence="1">Membrane</location>
        <topology evidence="1">Multi-pass membrane protein</topology>
    </subcellularLocation>
</comment>
<evidence type="ECO:0000313" key="10">
    <source>
        <dbReference type="EMBL" id="CAG9174294.1"/>
    </source>
</evidence>
<dbReference type="NCBIfam" id="TIGR01297">
    <property type="entry name" value="CDF"/>
    <property type="match status" value="1"/>
</dbReference>
<sequence>MPIQNPPAGPSADAHADYLAGRRSTLVSVAVNIGLSLAQAAAGLWAGSQALLADALHSLSDLVSDFVVLLAGHHGRKDPDTDHPYGHYRYETAASLVLGCLLLAVGLGMLWSAVGKIQHPQGAQAVKPIALWVAVVALLSKELLFRYMLAVAKRVRSGMLVANAWHARSDAASSLVVALGIGGNLLGYHVLDPVAALVVGLMVARMGWKFGWDALHDLMDRAADAETVEAIRHTMLDTPGVQGVHDLRTRKMGDQVLVDVHLEIDANLTVAEGHAIAAEAHRRTMASHNVLSVMTHVDPVYVSKEVSAAAASR</sequence>
<dbReference type="Pfam" id="PF16916">
    <property type="entry name" value="ZT_dimer"/>
    <property type="match status" value="1"/>
</dbReference>